<gene>
    <name evidence="2" type="ORF">PIIN_05003</name>
</gene>
<feature type="region of interest" description="Disordered" evidence="1">
    <location>
        <begin position="410"/>
        <end position="447"/>
    </location>
</feature>
<dbReference type="Proteomes" id="UP000007148">
    <property type="component" value="Unassembled WGS sequence"/>
</dbReference>
<organism evidence="2 3">
    <name type="scientific">Serendipita indica (strain DSM 11827)</name>
    <name type="common">Root endophyte fungus</name>
    <name type="synonym">Piriformospora indica</name>
    <dbReference type="NCBI Taxonomy" id="1109443"/>
    <lineage>
        <taxon>Eukaryota</taxon>
        <taxon>Fungi</taxon>
        <taxon>Dikarya</taxon>
        <taxon>Basidiomycota</taxon>
        <taxon>Agaricomycotina</taxon>
        <taxon>Agaricomycetes</taxon>
        <taxon>Sebacinales</taxon>
        <taxon>Serendipitaceae</taxon>
        <taxon>Serendipita</taxon>
    </lineage>
</organism>
<sequence>MSLSARNLNSSTMKQAPEISIMEDQRLKALQAAISRQKVNSRPKVTSVEEAKDEYMFRRLISAIRSDKSMPEALKLIEKLYEIAVNAKAAHLERLAKRRVRASKILDITRCEPTREFFLKLGFEKTIDEMEELYIIPRLASQPLIALTLLETGIKVLGEAKTSLMDEKQARWMMSERERLEAKGAKEEALRRIAEDRLRVKASRAQASRETSLQPRFTSQNSQLCWKNKDSPLKEFIGDVDVVQSGSRALSPTMDPGHCRPGLAMTIEQLDEAKILILDLLGWGVSPEYLIEAGISKECLVPCLRELKLRLPTNIDPSEVAVYDPLGEASSSAAAKQTPSAPQGPAHRLANRGDAHMENAQPSSSPSKWKRKSMAEQRMDIMSTNSAAMEGKTMTVEEQAASLLERLLPPVSAEDDDAQTPAKPPNAKGRRKASNPGGGETAAGFVETPALPLKALKKLARAASASKGANATTPEAQEGGDP</sequence>
<dbReference type="OrthoDB" id="3270652at2759"/>
<dbReference type="EMBL" id="CAFZ01000105">
    <property type="protein sequence ID" value="CCA71068.1"/>
    <property type="molecule type" value="Genomic_DNA"/>
</dbReference>
<dbReference type="eggNOG" id="ENOG502SY8K">
    <property type="taxonomic scope" value="Eukaryota"/>
</dbReference>
<comment type="caution">
    <text evidence="2">The sequence shown here is derived from an EMBL/GenBank/DDBJ whole genome shotgun (WGS) entry which is preliminary data.</text>
</comment>
<feature type="region of interest" description="Disordered" evidence="1">
    <location>
        <begin position="355"/>
        <end position="375"/>
    </location>
</feature>
<name>G4TIE1_SERID</name>
<reference evidence="2 3" key="1">
    <citation type="journal article" date="2011" name="PLoS Pathog.">
        <title>Endophytic Life Strategies Decoded by Genome and Transcriptome Analyses of the Mutualistic Root Symbiont Piriformospora indica.</title>
        <authorList>
            <person name="Zuccaro A."/>
            <person name="Lahrmann U."/>
            <person name="Guldener U."/>
            <person name="Langen G."/>
            <person name="Pfiffi S."/>
            <person name="Biedenkopf D."/>
            <person name="Wong P."/>
            <person name="Samans B."/>
            <person name="Grimm C."/>
            <person name="Basiewicz M."/>
            <person name="Murat C."/>
            <person name="Martin F."/>
            <person name="Kogel K.H."/>
        </authorList>
    </citation>
    <scope>NUCLEOTIDE SEQUENCE [LARGE SCALE GENOMIC DNA]</scope>
    <source>
        <strain evidence="2 3">DSM 11827</strain>
    </source>
</reference>
<dbReference type="InParanoid" id="G4TIE1"/>
<feature type="compositionally biased region" description="Low complexity" evidence="1">
    <location>
        <begin position="461"/>
        <end position="471"/>
    </location>
</feature>
<evidence type="ECO:0008006" key="4">
    <source>
        <dbReference type="Google" id="ProtNLM"/>
    </source>
</evidence>
<evidence type="ECO:0000256" key="1">
    <source>
        <dbReference type="SAM" id="MobiDB-lite"/>
    </source>
</evidence>
<proteinExistence type="predicted"/>
<dbReference type="HOGENOM" id="CLU_566337_0_0_1"/>
<dbReference type="AlphaFoldDB" id="G4TIE1"/>
<keyword evidence="3" id="KW-1185">Reference proteome</keyword>
<evidence type="ECO:0000313" key="3">
    <source>
        <dbReference type="Proteomes" id="UP000007148"/>
    </source>
</evidence>
<evidence type="ECO:0000313" key="2">
    <source>
        <dbReference type="EMBL" id="CCA71068.1"/>
    </source>
</evidence>
<protein>
    <recommendedName>
        <fullName evidence="4">PUB domain-containing protein</fullName>
    </recommendedName>
</protein>
<feature type="region of interest" description="Disordered" evidence="1">
    <location>
        <begin position="460"/>
        <end position="482"/>
    </location>
</feature>
<accession>G4TIE1</accession>